<name>A0ABV9NH82_9GAMM</name>
<dbReference type="InterPro" id="IPR023614">
    <property type="entry name" value="Porin_dom_sf"/>
</dbReference>
<evidence type="ECO:0000313" key="1">
    <source>
        <dbReference type="EMBL" id="MFC4727296.1"/>
    </source>
</evidence>
<comment type="caution">
    <text evidence="1">The sequence shown here is derived from an EMBL/GenBank/DDBJ whole genome shotgun (WGS) entry which is preliminary data.</text>
</comment>
<dbReference type="InterPro" id="IPR010870">
    <property type="entry name" value="Porin_O/P"/>
</dbReference>
<dbReference type="EMBL" id="JBHSGG010000007">
    <property type="protein sequence ID" value="MFC4727296.1"/>
    <property type="molecule type" value="Genomic_DNA"/>
</dbReference>
<evidence type="ECO:0000313" key="2">
    <source>
        <dbReference type="Proteomes" id="UP001595892"/>
    </source>
</evidence>
<dbReference type="RefSeq" id="WP_377003318.1">
    <property type="nucleotide sequence ID" value="NZ_JBHSGG010000007.1"/>
</dbReference>
<proteinExistence type="predicted"/>
<protein>
    <submittedName>
        <fullName evidence="1">OprO/OprP family phosphate-selective porin</fullName>
    </submittedName>
</protein>
<dbReference type="Pfam" id="PF07396">
    <property type="entry name" value="Porin_O_P"/>
    <property type="match status" value="1"/>
</dbReference>
<organism evidence="1 2">
    <name type="scientific">Coralloluteibacterium thermophilum</name>
    <dbReference type="NCBI Taxonomy" id="2707049"/>
    <lineage>
        <taxon>Bacteria</taxon>
        <taxon>Pseudomonadati</taxon>
        <taxon>Pseudomonadota</taxon>
        <taxon>Gammaproteobacteria</taxon>
        <taxon>Lysobacterales</taxon>
        <taxon>Lysobacteraceae</taxon>
        <taxon>Coralloluteibacterium</taxon>
    </lineage>
</organism>
<dbReference type="Gene3D" id="2.40.160.10">
    <property type="entry name" value="Porin"/>
    <property type="match status" value="1"/>
</dbReference>
<keyword evidence="2" id="KW-1185">Reference proteome</keyword>
<accession>A0ABV9NH82</accession>
<gene>
    <name evidence="1" type="ORF">ACFO3Q_03820</name>
</gene>
<reference evidence="2" key="1">
    <citation type="journal article" date="2019" name="Int. J. Syst. Evol. Microbiol.">
        <title>The Global Catalogue of Microorganisms (GCM) 10K type strain sequencing project: providing services to taxonomists for standard genome sequencing and annotation.</title>
        <authorList>
            <consortium name="The Broad Institute Genomics Platform"/>
            <consortium name="The Broad Institute Genome Sequencing Center for Infectious Disease"/>
            <person name="Wu L."/>
            <person name="Ma J."/>
        </authorList>
    </citation>
    <scope>NUCLEOTIDE SEQUENCE [LARGE SCALE GENOMIC DNA]</scope>
    <source>
        <strain evidence="2">CGMCC 1.13574</strain>
    </source>
</reference>
<dbReference type="Proteomes" id="UP001595892">
    <property type="component" value="Unassembled WGS sequence"/>
</dbReference>
<dbReference type="SUPFAM" id="SSF56935">
    <property type="entry name" value="Porins"/>
    <property type="match status" value="1"/>
</dbReference>
<sequence>MPSISLFRRGKDPLQTWSSRPSCGAIALLGLLLLVPDTARAWPDLAPAFRAGEVELGLSANWVYDSNSFHRDPDGRFEDATGFRRRETGVFLRRPGHYEVMVQYDLEGRAWTDTLVRLHSKGLLGRDLGSVRIGYFKTPVGFDAVSPVRAAPFLEQALPVQAVYAGRRTGVEWALQRPGYLVGVSGFAGHDLEGDNHGQTVAGRAAWVPRNAPGDVLHLGVAASRERPDADTLRLRARPEAGLTPVRLVDTGTLAGVETVHRGGIEALWIAGPWSLQGELLGIDVRREGQDVRGRGGYVFGSWMLTGGSRTYGGHAGNPTAGDGDQVELLLRYSHLDLDDGAVAGGTQSDWTLGMNWYLGRNLKLQANYVHARSRRGGETADPAVLGLRAQFYF</sequence>